<feature type="coiled-coil region" evidence="1">
    <location>
        <begin position="67"/>
        <end position="94"/>
    </location>
</feature>
<proteinExistence type="predicted"/>
<organism evidence="3 4">
    <name type="scientific">Trichogramma brassicae</name>
    <dbReference type="NCBI Taxonomy" id="86971"/>
    <lineage>
        <taxon>Eukaryota</taxon>
        <taxon>Metazoa</taxon>
        <taxon>Ecdysozoa</taxon>
        <taxon>Arthropoda</taxon>
        <taxon>Hexapoda</taxon>
        <taxon>Insecta</taxon>
        <taxon>Pterygota</taxon>
        <taxon>Neoptera</taxon>
        <taxon>Endopterygota</taxon>
        <taxon>Hymenoptera</taxon>
        <taxon>Apocrita</taxon>
        <taxon>Proctotrupomorpha</taxon>
        <taxon>Chalcidoidea</taxon>
        <taxon>Trichogrammatidae</taxon>
        <taxon>Trichogramma</taxon>
    </lineage>
</organism>
<feature type="region of interest" description="Disordered" evidence="2">
    <location>
        <begin position="95"/>
        <end position="126"/>
    </location>
</feature>
<sequence>MSIDVFGRVLNDKQKHSRGVPGIGYKLTEDGLDFDIEDRRLCNVRAPADARDAINFETLYFNINSISEANEKVKNKFEAQIIELERRISLLEAASADESKKRSRGGVAQARAAQLSSETGGRARIG</sequence>
<keyword evidence="4" id="KW-1185">Reference proteome</keyword>
<evidence type="ECO:0000313" key="4">
    <source>
        <dbReference type="Proteomes" id="UP000479190"/>
    </source>
</evidence>
<name>A0A6H5IPC9_9HYME</name>
<dbReference type="OrthoDB" id="7699703at2759"/>
<accession>A0A6H5IPC9</accession>
<dbReference type="AlphaFoldDB" id="A0A6H5IPC9"/>
<protein>
    <submittedName>
        <fullName evidence="3">Uncharacterized protein</fullName>
    </submittedName>
</protein>
<evidence type="ECO:0000256" key="1">
    <source>
        <dbReference type="SAM" id="Coils"/>
    </source>
</evidence>
<evidence type="ECO:0000313" key="3">
    <source>
        <dbReference type="EMBL" id="CAB0039401.1"/>
    </source>
</evidence>
<reference evidence="3 4" key="1">
    <citation type="submission" date="2020-02" db="EMBL/GenBank/DDBJ databases">
        <authorList>
            <person name="Ferguson B K."/>
        </authorList>
    </citation>
    <scope>NUCLEOTIDE SEQUENCE [LARGE SCALE GENOMIC DNA]</scope>
</reference>
<dbReference type="Proteomes" id="UP000479190">
    <property type="component" value="Unassembled WGS sequence"/>
</dbReference>
<keyword evidence="1" id="KW-0175">Coiled coil</keyword>
<evidence type="ECO:0000256" key="2">
    <source>
        <dbReference type="SAM" id="MobiDB-lite"/>
    </source>
</evidence>
<gene>
    <name evidence="3" type="ORF">TBRA_LOCUS11143</name>
</gene>
<dbReference type="EMBL" id="CADCXV010000959">
    <property type="protein sequence ID" value="CAB0039401.1"/>
    <property type="molecule type" value="Genomic_DNA"/>
</dbReference>